<keyword evidence="3 8" id="KW-0256">Endoplasmic reticulum</keyword>
<dbReference type="SMART" id="SM00730">
    <property type="entry name" value="PSN"/>
    <property type="match status" value="1"/>
</dbReference>
<dbReference type="GO" id="GO:0006509">
    <property type="term" value="P:membrane protein ectodomain proteolysis"/>
    <property type="evidence" value="ECO:0007669"/>
    <property type="project" value="TreeGrafter"/>
</dbReference>
<evidence type="ECO:0000256" key="1">
    <source>
        <dbReference type="ARBA" id="ARBA00008604"/>
    </source>
</evidence>
<dbReference type="GeneID" id="25568438"/>
<dbReference type="Pfam" id="PF01080">
    <property type="entry name" value="Presenilin"/>
    <property type="match status" value="1"/>
</dbReference>
<evidence type="ECO:0000256" key="2">
    <source>
        <dbReference type="ARBA" id="ARBA00022692"/>
    </source>
</evidence>
<feature type="transmembrane region" description="Helical" evidence="8">
    <location>
        <begin position="202"/>
        <end position="224"/>
    </location>
</feature>
<dbReference type="OMA" id="NATCNQQ"/>
<comment type="subunit">
    <text evidence="8">Homodimer.</text>
</comment>
<dbReference type="InterPro" id="IPR006639">
    <property type="entry name" value="Preselin/SPP"/>
</dbReference>
<feature type="region of interest" description="Disordered" evidence="9">
    <location>
        <begin position="358"/>
        <end position="404"/>
    </location>
</feature>
<evidence type="ECO:0000256" key="6">
    <source>
        <dbReference type="ARBA" id="ARBA00023034"/>
    </source>
</evidence>
<feature type="region of interest" description="Disordered" evidence="9">
    <location>
        <begin position="1"/>
        <end position="35"/>
    </location>
</feature>
<keyword evidence="5 8" id="KW-1133">Transmembrane helix</keyword>
<comment type="domain">
    <text evidence="8">The PAL motif is required for normal active site conformation.</text>
</comment>
<dbReference type="eggNOG" id="KOG2736">
    <property type="taxonomic scope" value="Eukaryota"/>
</dbReference>
<keyword evidence="11" id="KW-1185">Reference proteome</keyword>
<dbReference type="GO" id="GO:0005789">
    <property type="term" value="C:endoplasmic reticulum membrane"/>
    <property type="evidence" value="ECO:0007669"/>
    <property type="project" value="UniProtKB-SubCell"/>
</dbReference>
<reference evidence="10 11" key="1">
    <citation type="submission" date="2010-05" db="EMBL/GenBank/DDBJ databases">
        <title>The Genome Sequence of Thecamonas trahens ATCC 50062.</title>
        <authorList>
            <consortium name="The Broad Institute Genome Sequencing Platform"/>
            <person name="Russ C."/>
            <person name="Cuomo C."/>
            <person name="Shea T."/>
            <person name="Young S.K."/>
            <person name="Zeng Q."/>
            <person name="Koehrsen M."/>
            <person name="Haas B."/>
            <person name="Borodovsky M."/>
            <person name="Guigo R."/>
            <person name="Alvarado L."/>
            <person name="Berlin A."/>
            <person name="Bochicchio J."/>
            <person name="Borenstein D."/>
            <person name="Chapman S."/>
            <person name="Chen Z."/>
            <person name="Freedman E."/>
            <person name="Gellesch M."/>
            <person name="Goldberg J."/>
            <person name="Griggs A."/>
            <person name="Gujja S."/>
            <person name="Heilman E."/>
            <person name="Heiman D."/>
            <person name="Hepburn T."/>
            <person name="Howarth C."/>
            <person name="Jen D."/>
            <person name="Larson L."/>
            <person name="Mehta T."/>
            <person name="Park D."/>
            <person name="Pearson M."/>
            <person name="Roberts A."/>
            <person name="Saif S."/>
            <person name="Shenoy N."/>
            <person name="Sisk P."/>
            <person name="Stolte C."/>
            <person name="Sykes S."/>
            <person name="Thomson T."/>
            <person name="Walk T."/>
            <person name="White J."/>
            <person name="Yandava C."/>
            <person name="Burger G."/>
            <person name="Gray M.W."/>
            <person name="Holland P.W.H."/>
            <person name="King N."/>
            <person name="Lang F.B.F."/>
            <person name="Roger A.J."/>
            <person name="Ruiz-Trillo I."/>
            <person name="Lander E."/>
            <person name="Nusbaum C."/>
        </authorList>
    </citation>
    <scope>NUCLEOTIDE SEQUENCE [LARGE SCALE GENOMIC DNA]</scope>
    <source>
        <strain evidence="10 11">ATCC 50062</strain>
    </source>
</reference>
<proteinExistence type="inferred from homology"/>
<keyword evidence="8" id="KW-0378">Hydrolase</keyword>
<comment type="similarity">
    <text evidence="1 8">Belongs to the peptidase A22A family.</text>
</comment>
<gene>
    <name evidence="10" type="ORF">AMSG_10145</name>
</gene>
<dbReference type="InterPro" id="IPR001108">
    <property type="entry name" value="Peptidase_A22A"/>
</dbReference>
<evidence type="ECO:0000313" key="11">
    <source>
        <dbReference type="Proteomes" id="UP000054408"/>
    </source>
</evidence>
<feature type="compositionally biased region" description="Basic and acidic residues" evidence="9">
    <location>
        <begin position="18"/>
        <end position="35"/>
    </location>
</feature>
<dbReference type="Proteomes" id="UP000054408">
    <property type="component" value="Unassembled WGS sequence"/>
</dbReference>
<feature type="compositionally biased region" description="Low complexity" evidence="9">
    <location>
        <begin position="325"/>
        <end position="339"/>
    </location>
</feature>
<dbReference type="EMBL" id="GL349489">
    <property type="protein sequence ID" value="KNC54415.1"/>
    <property type="molecule type" value="Genomic_DNA"/>
</dbReference>
<dbReference type="PANTHER" id="PTHR10202:SF13">
    <property type="entry name" value="PRESENILIN HOMOLOG"/>
    <property type="match status" value="1"/>
</dbReference>
<dbReference type="GO" id="GO:0000139">
    <property type="term" value="C:Golgi membrane"/>
    <property type="evidence" value="ECO:0007669"/>
    <property type="project" value="UniProtKB-SubCell"/>
</dbReference>
<evidence type="ECO:0000256" key="7">
    <source>
        <dbReference type="ARBA" id="ARBA00023136"/>
    </source>
</evidence>
<evidence type="ECO:0000313" key="10">
    <source>
        <dbReference type="EMBL" id="KNC54415.1"/>
    </source>
</evidence>
<dbReference type="GO" id="GO:0070765">
    <property type="term" value="C:gamma-secretase complex"/>
    <property type="evidence" value="ECO:0007669"/>
    <property type="project" value="TreeGrafter"/>
</dbReference>
<dbReference type="GO" id="GO:0016485">
    <property type="term" value="P:protein processing"/>
    <property type="evidence" value="ECO:0007669"/>
    <property type="project" value="InterPro"/>
</dbReference>
<dbReference type="EC" id="3.4.23.-" evidence="8"/>
<feature type="transmembrane region" description="Helical" evidence="8">
    <location>
        <begin position="139"/>
        <end position="161"/>
    </location>
</feature>
<keyword evidence="6 8" id="KW-0333">Golgi apparatus</keyword>
<comment type="function">
    <text evidence="8">Probable subunit of the gamma-secretase complex, an endoprotease complex that catalyzes the intramembrane cleavage of integral membrane proteins such as Notch receptors.</text>
</comment>
<dbReference type="PANTHER" id="PTHR10202">
    <property type="entry name" value="PRESENILIN"/>
    <property type="match status" value="1"/>
</dbReference>
<accession>A0A0L0DQ69</accession>
<dbReference type="OrthoDB" id="20287at2759"/>
<evidence type="ECO:0000256" key="9">
    <source>
        <dbReference type="SAM" id="MobiDB-lite"/>
    </source>
</evidence>
<feature type="region of interest" description="Disordered" evidence="9">
    <location>
        <begin position="422"/>
        <end position="442"/>
    </location>
</feature>
<feature type="transmembrane region" description="Helical" evidence="8">
    <location>
        <begin position="473"/>
        <end position="497"/>
    </location>
</feature>
<keyword evidence="7 8" id="KW-0472">Membrane</keyword>
<name>A0A0L0DQ69_THETB</name>
<feature type="region of interest" description="Disordered" evidence="9">
    <location>
        <begin position="308"/>
        <end position="340"/>
    </location>
</feature>
<feature type="transmembrane region" description="Helical" evidence="8">
    <location>
        <begin position="168"/>
        <end position="190"/>
    </location>
</feature>
<feature type="transmembrane region" description="Helical" evidence="8">
    <location>
        <begin position="231"/>
        <end position="248"/>
    </location>
</feature>
<protein>
    <recommendedName>
        <fullName evidence="8">Presenilin</fullName>
        <ecNumber evidence="8">3.4.23.-</ecNumber>
    </recommendedName>
</protein>
<evidence type="ECO:0000256" key="3">
    <source>
        <dbReference type="ARBA" id="ARBA00022824"/>
    </source>
</evidence>
<feature type="transmembrane region" description="Helical" evidence="8">
    <location>
        <begin position="503"/>
        <end position="522"/>
    </location>
</feature>
<dbReference type="RefSeq" id="XP_013753711.1">
    <property type="nucleotide sequence ID" value="XM_013898257.1"/>
</dbReference>
<keyword evidence="2 8" id="KW-0812">Transmembrane</keyword>
<sequence>MDDRPAAPLRSSSVASRSEGHADRVYGPHGEVDGVVDEVDRGMDSEEHGQNMVDMSSMMDMPQEAGGDDLDESRPLEVGFASSQIMAVVKPIIICMIMTIFLVRTIHMGVDNSQQRWAGLAYDEDSDSEASGAQKLGGALINALIFVVLITVMTFVFVLLYKYGCMKIIYGWLMMSSSMMLGAIGAYIFLRLLTVYNAPLDLFSFLFILFNFACVGMAAIFWQAPLRLQQSYLIISSSFLATMFYALLPTWTRWVLLAAVAVYDIVAVLCPKGPLRMLVETAQERPNQALPGLLYHTGMAFTTVTMADADRSGPSSSDGVPARPPRTSASSSAARPVTVINEDGTRIRAKYRYEYEYEYDESDDDEARDGGRRGRRSRGPPALAPSASDEESSSGGVPPPLPTRLTVERETLDGAEDQLLGNRARADGAIPAPASGAYSSPLERESGRGLSLGLGDAVFYSVLSSSSSASGGLMAFFTTSAAILVGLELTLFCLGVFKKALPALPFSIALGIFTYLATELVMSPYFIQLSMAGVVV</sequence>
<dbReference type="PRINTS" id="PR01072">
    <property type="entry name" value="PRESENILIN"/>
</dbReference>
<comment type="subcellular location">
    <subcellularLocation>
        <location evidence="8">Endoplasmic reticulum membrane</location>
        <topology evidence="8">Multi-pass membrane protein</topology>
    </subcellularLocation>
    <subcellularLocation>
        <location evidence="8">Golgi apparatus membrane</location>
        <topology evidence="8">Multi-pass membrane protein</topology>
    </subcellularLocation>
</comment>
<dbReference type="InterPro" id="IPR042524">
    <property type="entry name" value="Presenilin_C"/>
</dbReference>
<evidence type="ECO:0000256" key="8">
    <source>
        <dbReference type="RuleBase" id="RU361148"/>
    </source>
</evidence>
<feature type="compositionally biased region" description="Acidic residues" evidence="9">
    <location>
        <begin position="358"/>
        <end position="367"/>
    </location>
</feature>
<dbReference type="Gene3D" id="1.10.472.100">
    <property type="entry name" value="Presenilin"/>
    <property type="match status" value="1"/>
</dbReference>
<evidence type="ECO:0000256" key="4">
    <source>
        <dbReference type="ARBA" id="ARBA00022976"/>
    </source>
</evidence>
<dbReference type="STRING" id="461836.A0A0L0DQ69"/>
<feature type="transmembrane region" description="Helical" evidence="8">
    <location>
        <begin position="92"/>
        <end position="110"/>
    </location>
</feature>
<dbReference type="AlphaFoldDB" id="A0A0L0DQ69"/>
<keyword evidence="4 8" id="KW-0914">Notch signaling pathway</keyword>
<keyword evidence="8" id="KW-0645">Protease</keyword>
<organism evidence="10 11">
    <name type="scientific">Thecamonas trahens ATCC 50062</name>
    <dbReference type="NCBI Taxonomy" id="461836"/>
    <lineage>
        <taxon>Eukaryota</taxon>
        <taxon>Apusozoa</taxon>
        <taxon>Apusomonadida</taxon>
        <taxon>Apusomonadidae</taxon>
        <taxon>Thecamonas</taxon>
    </lineage>
</organism>
<dbReference type="GO" id="GO:0042500">
    <property type="term" value="F:aspartic endopeptidase activity, intramembrane cleaving"/>
    <property type="evidence" value="ECO:0007669"/>
    <property type="project" value="InterPro"/>
</dbReference>
<evidence type="ECO:0000256" key="5">
    <source>
        <dbReference type="ARBA" id="ARBA00022989"/>
    </source>
</evidence>
<dbReference type="GO" id="GO:0007219">
    <property type="term" value="P:Notch signaling pathway"/>
    <property type="evidence" value="ECO:0007669"/>
    <property type="project" value="UniProtKB-KW"/>
</dbReference>